<keyword evidence="1" id="KW-0472">Membrane</keyword>
<protein>
    <submittedName>
        <fullName evidence="2">Uncharacterized protein</fullName>
    </submittedName>
</protein>
<organism evidence="2 3">
    <name type="scientific">Clostridium fallax</name>
    <dbReference type="NCBI Taxonomy" id="1533"/>
    <lineage>
        <taxon>Bacteria</taxon>
        <taxon>Bacillati</taxon>
        <taxon>Bacillota</taxon>
        <taxon>Clostridia</taxon>
        <taxon>Eubacteriales</taxon>
        <taxon>Clostridiaceae</taxon>
        <taxon>Clostridium</taxon>
    </lineage>
</organism>
<keyword evidence="1" id="KW-1133">Transmembrane helix</keyword>
<evidence type="ECO:0000313" key="2">
    <source>
        <dbReference type="EMBL" id="SHE65968.1"/>
    </source>
</evidence>
<feature type="transmembrane region" description="Helical" evidence="1">
    <location>
        <begin position="58"/>
        <end position="76"/>
    </location>
</feature>
<dbReference type="AlphaFoldDB" id="A0A1M4VAY1"/>
<accession>A0A1M4VAY1</accession>
<dbReference type="EMBL" id="FQVM01000007">
    <property type="protein sequence ID" value="SHE65968.1"/>
    <property type="molecule type" value="Genomic_DNA"/>
</dbReference>
<sequence length="114" mass="13870">MRLYENEYRNYYSNLAKNKFNRNNEGQIESKDNYNSTSINKNQYFLEYLFVRFSFKRFIVETLVSLVFIVAILFISNNRFIENKINSYTKAAFIEEINLDSFFNKILNYNYNLE</sequence>
<evidence type="ECO:0000313" key="3">
    <source>
        <dbReference type="Proteomes" id="UP000184035"/>
    </source>
</evidence>
<gene>
    <name evidence="2" type="ORF">SAMN05443638_10736</name>
</gene>
<dbReference type="RefSeq" id="WP_072894317.1">
    <property type="nucleotide sequence ID" value="NZ_FQVM01000007.1"/>
</dbReference>
<proteinExistence type="predicted"/>
<name>A0A1M4VAY1_9CLOT</name>
<keyword evidence="3" id="KW-1185">Reference proteome</keyword>
<reference evidence="2 3" key="1">
    <citation type="submission" date="2016-11" db="EMBL/GenBank/DDBJ databases">
        <authorList>
            <person name="Jaros S."/>
            <person name="Januszkiewicz K."/>
            <person name="Wedrychowicz H."/>
        </authorList>
    </citation>
    <scope>NUCLEOTIDE SEQUENCE [LARGE SCALE GENOMIC DNA]</scope>
    <source>
        <strain evidence="2 3">DSM 2631</strain>
    </source>
</reference>
<keyword evidence="1" id="KW-0812">Transmembrane</keyword>
<dbReference type="STRING" id="1533.SAMN05443638_10736"/>
<dbReference type="Proteomes" id="UP000184035">
    <property type="component" value="Unassembled WGS sequence"/>
</dbReference>
<evidence type="ECO:0000256" key="1">
    <source>
        <dbReference type="SAM" id="Phobius"/>
    </source>
</evidence>